<reference evidence="1" key="1">
    <citation type="submission" date="2021-05" db="EMBL/GenBank/DDBJ databases">
        <authorList>
            <person name="Scholz U."/>
            <person name="Mascher M."/>
            <person name="Fiebig A."/>
        </authorList>
    </citation>
    <scope>NUCLEOTIDE SEQUENCE [LARGE SCALE GENOMIC DNA]</scope>
</reference>
<dbReference type="Proteomes" id="UP001732700">
    <property type="component" value="Chromosome 4A"/>
</dbReference>
<dbReference type="EnsemblPlants" id="AVESA.00010b.r2.4AG0615080.1">
    <property type="protein sequence ID" value="AVESA.00010b.r2.4AG0615080.1.CDS.1"/>
    <property type="gene ID" value="AVESA.00010b.r2.4AG0615080"/>
</dbReference>
<evidence type="ECO:0000313" key="2">
    <source>
        <dbReference type="Proteomes" id="UP001732700"/>
    </source>
</evidence>
<sequence>MRAMVKAAVDRSSGQLQLFAGKWFITHQLIKYIVERAPSLTALRLVSCFKVFSEPLASAIRESPLMELRSLDLDSVYHTVGELTDFLENCPVLEVLRVHNCFVVHDGDKHVLRSKFPSIKTMTLECDDDFWYDSDSETDDYDFDHVPDFEDETTDDGSL</sequence>
<keyword evidence="2" id="KW-1185">Reference proteome</keyword>
<reference evidence="1" key="2">
    <citation type="submission" date="2025-09" db="UniProtKB">
        <authorList>
            <consortium name="EnsemblPlants"/>
        </authorList>
    </citation>
    <scope>IDENTIFICATION</scope>
</reference>
<organism evidence="1 2">
    <name type="scientific">Avena sativa</name>
    <name type="common">Oat</name>
    <dbReference type="NCBI Taxonomy" id="4498"/>
    <lineage>
        <taxon>Eukaryota</taxon>
        <taxon>Viridiplantae</taxon>
        <taxon>Streptophyta</taxon>
        <taxon>Embryophyta</taxon>
        <taxon>Tracheophyta</taxon>
        <taxon>Spermatophyta</taxon>
        <taxon>Magnoliopsida</taxon>
        <taxon>Liliopsida</taxon>
        <taxon>Poales</taxon>
        <taxon>Poaceae</taxon>
        <taxon>BOP clade</taxon>
        <taxon>Pooideae</taxon>
        <taxon>Poodae</taxon>
        <taxon>Poeae</taxon>
        <taxon>Poeae Chloroplast Group 1 (Aveneae type)</taxon>
        <taxon>Aveninae</taxon>
        <taxon>Avena</taxon>
    </lineage>
</organism>
<name>A0ACD5WDD4_AVESA</name>
<proteinExistence type="predicted"/>
<accession>A0ACD5WDD4</accession>
<evidence type="ECO:0000313" key="1">
    <source>
        <dbReference type="EnsemblPlants" id="AVESA.00010b.r2.4AG0615080.1.CDS.1"/>
    </source>
</evidence>
<protein>
    <submittedName>
        <fullName evidence="1">Uncharacterized protein</fullName>
    </submittedName>
</protein>